<dbReference type="Proteomes" id="UP001589613">
    <property type="component" value="Unassembled WGS sequence"/>
</dbReference>
<sequence>MRLLLVELRRLLARKVVLLTVLGAVAVAVVSLVGVANQARQLESARAGADTEYQRMVEDNERVQEECRLAEAEERRRSGDASVDFGCDDFAVPTIEEFYGQLPPMAEQLQFLLQGASYPLMFLALAIGSTAVAAEFAHRTMATWLTFVPRRTPVFVSKVLAPALASAPVVLTGLVLLLVGTPLVYAVFGLDRSMPDGWGPPVWMSLRILVLGMVAAAFGAALAFLVRHTGVVLGLVIGWMFIVEGILGSAFTGVARLGLVRNVAAFVENGTTWTTWTDCNGPQGCREVVETLSLAHGVTVLAVVLGAVLLAAWARFRRGDIT</sequence>
<feature type="transmembrane region" description="Helical" evidence="2">
    <location>
        <begin position="231"/>
        <end position="251"/>
    </location>
</feature>
<feature type="transmembrane region" description="Helical" evidence="2">
    <location>
        <begin position="12"/>
        <end position="36"/>
    </location>
</feature>
<reference evidence="3 4" key="1">
    <citation type="submission" date="2024-09" db="EMBL/GenBank/DDBJ databases">
        <authorList>
            <person name="Sun Q."/>
            <person name="Mori K."/>
        </authorList>
    </citation>
    <scope>NUCLEOTIDE SEQUENCE [LARGE SCALE GENOMIC DNA]</scope>
    <source>
        <strain evidence="3 4">JCM 12763</strain>
    </source>
</reference>
<keyword evidence="1" id="KW-0175">Coiled coil</keyword>
<feature type="transmembrane region" description="Helical" evidence="2">
    <location>
        <begin position="294"/>
        <end position="314"/>
    </location>
</feature>
<dbReference type="RefSeq" id="WP_141338305.1">
    <property type="nucleotide sequence ID" value="NZ_JBHMAX010000017.1"/>
</dbReference>
<dbReference type="EMBL" id="JBHMAX010000017">
    <property type="protein sequence ID" value="MFB9732225.1"/>
    <property type="molecule type" value="Genomic_DNA"/>
</dbReference>
<feature type="transmembrane region" description="Helical" evidence="2">
    <location>
        <begin position="159"/>
        <end position="188"/>
    </location>
</feature>
<organism evidence="3 4">
    <name type="scientific">Ornithinimicrobium kibberense</name>
    <dbReference type="NCBI Taxonomy" id="282060"/>
    <lineage>
        <taxon>Bacteria</taxon>
        <taxon>Bacillati</taxon>
        <taxon>Actinomycetota</taxon>
        <taxon>Actinomycetes</taxon>
        <taxon>Micrococcales</taxon>
        <taxon>Ornithinimicrobiaceae</taxon>
        <taxon>Ornithinimicrobium</taxon>
    </lineage>
</organism>
<name>A0ABV5V3B6_9MICO</name>
<feature type="transmembrane region" description="Helical" evidence="2">
    <location>
        <begin position="118"/>
        <end position="138"/>
    </location>
</feature>
<comment type="caution">
    <text evidence="3">The sequence shown here is derived from an EMBL/GenBank/DDBJ whole genome shotgun (WGS) entry which is preliminary data.</text>
</comment>
<gene>
    <name evidence="3" type="ORF">ACFFN0_09230</name>
</gene>
<evidence type="ECO:0000313" key="4">
    <source>
        <dbReference type="Proteomes" id="UP001589613"/>
    </source>
</evidence>
<evidence type="ECO:0000256" key="2">
    <source>
        <dbReference type="SAM" id="Phobius"/>
    </source>
</evidence>
<feature type="transmembrane region" description="Helical" evidence="2">
    <location>
        <begin position="208"/>
        <end position="226"/>
    </location>
</feature>
<protein>
    <submittedName>
        <fullName evidence="3">ABC transporter permease subunit</fullName>
    </submittedName>
</protein>
<keyword evidence="2" id="KW-0812">Transmembrane</keyword>
<keyword evidence="2" id="KW-0472">Membrane</keyword>
<dbReference type="Pfam" id="PF12679">
    <property type="entry name" value="ABC2_membrane_2"/>
    <property type="match status" value="1"/>
</dbReference>
<feature type="coiled-coil region" evidence="1">
    <location>
        <begin position="46"/>
        <end position="73"/>
    </location>
</feature>
<proteinExistence type="predicted"/>
<evidence type="ECO:0000256" key="1">
    <source>
        <dbReference type="SAM" id="Coils"/>
    </source>
</evidence>
<keyword evidence="4" id="KW-1185">Reference proteome</keyword>
<evidence type="ECO:0000313" key="3">
    <source>
        <dbReference type="EMBL" id="MFB9732225.1"/>
    </source>
</evidence>
<accession>A0ABV5V3B6</accession>
<keyword evidence="2" id="KW-1133">Transmembrane helix</keyword>